<feature type="signal peptide" evidence="5">
    <location>
        <begin position="1"/>
        <end position="41"/>
    </location>
</feature>
<evidence type="ECO:0000256" key="3">
    <source>
        <dbReference type="SAM" id="MobiDB-lite"/>
    </source>
</evidence>
<gene>
    <name evidence="8" type="ORF">Tco025E_01181</name>
</gene>
<name>A0A422Q942_9TRYP</name>
<reference evidence="8 9" key="1">
    <citation type="journal article" date="2018" name="BMC Genomics">
        <title>Genomic comparison of Trypanosoma conorhini and Trypanosoma rangeli to Trypanosoma cruzi strains of high and low virulence.</title>
        <authorList>
            <person name="Bradwell K.R."/>
            <person name="Koparde V.N."/>
            <person name="Matveyev A.V."/>
            <person name="Serrano M.G."/>
            <person name="Alves J.M."/>
            <person name="Parikh H."/>
            <person name="Huang B."/>
            <person name="Lee V."/>
            <person name="Espinosa-Alvarez O."/>
            <person name="Ortiz P.A."/>
            <person name="Costa-Martins A.G."/>
            <person name="Teixeira M.M."/>
            <person name="Buck G.A."/>
        </authorList>
    </citation>
    <scope>NUCLEOTIDE SEQUENCE [LARGE SCALE GENOMIC DNA]</scope>
    <source>
        <strain evidence="8 9">025E</strain>
    </source>
</reference>
<dbReference type="Gene3D" id="3.10.580.10">
    <property type="entry name" value="CBS-domain"/>
    <property type="match status" value="1"/>
</dbReference>
<dbReference type="PROSITE" id="PS51846">
    <property type="entry name" value="CNNM"/>
    <property type="match status" value="1"/>
</dbReference>
<keyword evidence="2 4" id="KW-1133">Transmembrane helix</keyword>
<feature type="compositionally biased region" description="Basic and acidic residues" evidence="3">
    <location>
        <begin position="727"/>
        <end position="741"/>
    </location>
</feature>
<proteinExistence type="predicted"/>
<feature type="transmembrane region" description="Helical" evidence="4">
    <location>
        <begin position="130"/>
        <end position="149"/>
    </location>
</feature>
<keyword evidence="5" id="KW-0732">Signal</keyword>
<keyword evidence="2 4" id="KW-0472">Membrane</keyword>
<keyword evidence="2 4" id="KW-0812">Transmembrane</keyword>
<feature type="region of interest" description="Disordered" evidence="3">
    <location>
        <begin position="565"/>
        <end position="591"/>
    </location>
</feature>
<keyword evidence="8" id="KW-0675">Receptor</keyword>
<feature type="transmembrane region" description="Helical" evidence="4">
    <location>
        <begin position="178"/>
        <end position="196"/>
    </location>
</feature>
<dbReference type="GeneID" id="40314792"/>
<feature type="domain" description="CNNM transmembrane" evidence="7">
    <location>
        <begin position="69"/>
        <end position="272"/>
    </location>
</feature>
<evidence type="ECO:0000256" key="1">
    <source>
        <dbReference type="PROSITE-ProRule" id="PRU00703"/>
    </source>
</evidence>
<evidence type="ECO:0000259" key="6">
    <source>
        <dbReference type="PROSITE" id="PS51371"/>
    </source>
</evidence>
<feature type="chain" id="PRO_5019534222" evidence="5">
    <location>
        <begin position="42"/>
        <end position="749"/>
    </location>
</feature>
<dbReference type="RefSeq" id="XP_029231665.1">
    <property type="nucleotide sequence ID" value="XM_029368119.1"/>
</dbReference>
<evidence type="ECO:0000259" key="7">
    <source>
        <dbReference type="PROSITE" id="PS51846"/>
    </source>
</evidence>
<dbReference type="Pfam" id="PF01595">
    <property type="entry name" value="CNNM"/>
    <property type="match status" value="1"/>
</dbReference>
<accession>A0A422Q942</accession>
<feature type="transmembrane region" description="Helical" evidence="4">
    <location>
        <begin position="81"/>
        <end position="109"/>
    </location>
</feature>
<comment type="caution">
    <text evidence="8">The sequence shown here is derived from an EMBL/GenBank/DDBJ whole genome shotgun (WGS) entry which is preliminary data.</text>
</comment>
<dbReference type="SUPFAM" id="SSF54631">
    <property type="entry name" value="CBS-domain pair"/>
    <property type="match status" value="1"/>
</dbReference>
<dbReference type="GO" id="GO:0016020">
    <property type="term" value="C:membrane"/>
    <property type="evidence" value="ECO:0007669"/>
    <property type="project" value="UniProtKB-UniRule"/>
</dbReference>
<dbReference type="AlphaFoldDB" id="A0A422Q942"/>
<keyword evidence="1" id="KW-0129">CBS domain</keyword>
<evidence type="ECO:0000256" key="5">
    <source>
        <dbReference type="SAM" id="SignalP"/>
    </source>
</evidence>
<feature type="region of interest" description="Disordered" evidence="3">
    <location>
        <begin position="709"/>
        <end position="749"/>
    </location>
</feature>
<feature type="compositionally biased region" description="Polar residues" evidence="3">
    <location>
        <begin position="565"/>
        <end position="588"/>
    </location>
</feature>
<feature type="domain" description="CBS" evidence="6">
    <location>
        <begin position="291"/>
        <end position="353"/>
    </location>
</feature>
<dbReference type="PROSITE" id="PS51371">
    <property type="entry name" value="CBS"/>
    <property type="match status" value="1"/>
</dbReference>
<dbReference type="InterPro" id="IPR045095">
    <property type="entry name" value="ACDP"/>
</dbReference>
<dbReference type="InterPro" id="IPR000644">
    <property type="entry name" value="CBS_dom"/>
</dbReference>
<dbReference type="InterPro" id="IPR046342">
    <property type="entry name" value="CBS_dom_sf"/>
</dbReference>
<evidence type="ECO:0000313" key="8">
    <source>
        <dbReference type="EMBL" id="RNF26459.1"/>
    </source>
</evidence>
<evidence type="ECO:0000313" key="9">
    <source>
        <dbReference type="Proteomes" id="UP000284403"/>
    </source>
</evidence>
<evidence type="ECO:0000256" key="2">
    <source>
        <dbReference type="PROSITE-ProRule" id="PRU01193"/>
    </source>
</evidence>
<dbReference type="PANTHER" id="PTHR12064">
    <property type="entry name" value="METAL TRANSPORTER CNNM"/>
    <property type="match status" value="1"/>
</dbReference>
<dbReference type="InterPro" id="IPR002550">
    <property type="entry name" value="CNNM"/>
</dbReference>
<protein>
    <submittedName>
        <fullName evidence="8">Putative receptor-type adenylate cyclase GRESAG 4</fullName>
    </submittedName>
</protein>
<dbReference type="OrthoDB" id="5353557at2759"/>
<dbReference type="PANTHER" id="PTHR12064:SF94">
    <property type="entry name" value="UNEXTENDED PROTEIN"/>
    <property type="match status" value="1"/>
</dbReference>
<evidence type="ECO:0000256" key="4">
    <source>
        <dbReference type="SAM" id="Phobius"/>
    </source>
</evidence>
<organism evidence="8 9">
    <name type="scientific">Trypanosoma conorhini</name>
    <dbReference type="NCBI Taxonomy" id="83891"/>
    <lineage>
        <taxon>Eukaryota</taxon>
        <taxon>Discoba</taxon>
        <taxon>Euglenozoa</taxon>
        <taxon>Kinetoplastea</taxon>
        <taxon>Metakinetoplastina</taxon>
        <taxon>Trypanosomatida</taxon>
        <taxon>Trypanosomatidae</taxon>
        <taxon>Trypanosoma</taxon>
    </lineage>
</organism>
<dbReference type="GO" id="GO:0010960">
    <property type="term" value="P:magnesium ion homeostasis"/>
    <property type="evidence" value="ECO:0007669"/>
    <property type="project" value="InterPro"/>
</dbReference>
<dbReference type="Proteomes" id="UP000284403">
    <property type="component" value="Unassembled WGS sequence"/>
</dbReference>
<dbReference type="EMBL" id="MKKU01000041">
    <property type="protein sequence ID" value="RNF26459.1"/>
    <property type="molecule type" value="Genomic_DNA"/>
</dbReference>
<keyword evidence="9" id="KW-1185">Reference proteome</keyword>
<feature type="transmembrane region" description="Helical" evidence="4">
    <location>
        <begin position="208"/>
        <end position="234"/>
    </location>
</feature>
<sequence length="749" mass="83592">MIIKIQYFEQSGKKMFSAFYRRVLCLLGIFLLAVALDSVQAHSTQPPVEATTMATTTAASVSRKKMEKSIYLLADDMLRTVVYLALSAVFAGLTIGIMCMDTLTIDIIATSGPEPDRTYASQILPLRRQGHKTLCTLILSNMLMNVLVVQEVSAVLDRVHEIEALGFMRQALKENDTVTSFVVSTLAILIFTEIIPMSICKSKYSLRIAAAGSILVHIAMVLVYPVAASLGWLLDRFVPHDAGQIYDRNELRKLMLLHCEAHGDRSGLVKSELQLLMAAMDFHERKASDIMTPIERTTVVRAEEVITMELIERLWTSGRSRIPVIQEPNNYIGVLLVKDLLTVPMPIGDADPITIEELLKAKSRVFATVNLNSPLPSLLRAFQHAKTHLFLVTGEAEVEEGVTNEGEENIRFHYCVRKPWFEKGENVVGIVTLDDVTEALIKGEIYDEYDCYEFSAEDHLNCPSTSVCVLKKGVPMPLPEPKQAPRANFCSYYVHNLQNVPLTESQVWSVAYYLTRAVNSFFLWHPGYVKMLLDECGDEQLVPPSVSFGDDTSVEGTRSSLQRFPVTSSPITSEHSESTRISPQFSLETSREDPYSNPLALAPDERFVLYRDGVATTVFTLVLAGKVVASVGPSKFPLKRSCFQCLAEEALTSSDYAPEFDAVVLSPTRVYRIPKELYSRYLDYNAVYTKTYDKLVMLGMSSVDVAQHAPKSDSLTQRPGDAGQRQPHGDDKEGLLQRQKESNMYGTFV</sequence>